<comment type="caution">
    <text evidence="2">The sequence shown here is derived from an EMBL/GenBank/DDBJ whole genome shotgun (WGS) entry which is preliminary data.</text>
</comment>
<dbReference type="Pfam" id="PF20335">
    <property type="entry name" value="DUF6630"/>
    <property type="match status" value="1"/>
</dbReference>
<evidence type="ECO:0000259" key="1">
    <source>
        <dbReference type="Pfam" id="PF20335"/>
    </source>
</evidence>
<feature type="domain" description="DUF6630" evidence="1">
    <location>
        <begin position="34"/>
        <end position="193"/>
    </location>
</feature>
<reference evidence="2 3" key="1">
    <citation type="submission" date="2021-03" db="EMBL/GenBank/DDBJ databases">
        <title>Genomic Encyclopedia of Type Strains, Phase IV (KMG-IV): sequencing the most valuable type-strain genomes for metagenomic binning, comparative biology and taxonomic classification.</title>
        <authorList>
            <person name="Goeker M."/>
        </authorList>
    </citation>
    <scope>NUCLEOTIDE SEQUENCE [LARGE SCALE GENOMIC DNA]</scope>
    <source>
        <strain evidence="2 3">DSM 26048</strain>
    </source>
</reference>
<protein>
    <recommendedName>
        <fullName evidence="1">DUF6630 domain-containing protein</fullName>
    </recommendedName>
</protein>
<dbReference type="EMBL" id="JAGGLB010000035">
    <property type="protein sequence ID" value="MBP1995526.1"/>
    <property type="molecule type" value="Genomic_DNA"/>
</dbReference>
<accession>A0ABS4J6N8</accession>
<keyword evidence="3" id="KW-1185">Reference proteome</keyword>
<sequence length="198" mass="22363">MGIFDFFRKKKQDGDSPDELPPPIDEKQEASKAALLELGTRLSAGNVQIVAEIKLAIEQPLEYFNTWEDRLINRGIDSPIDDQPWISLVDALAEDQLAFEVDWKEASDTIVWATRKLLDRKQFTVPESVLIEVENEDSLPTNEVLQMLRDNLEKFGVTLAFMDIDSDSYVLITVRSDEIESLQALASKAGYGIVDDFP</sequence>
<evidence type="ECO:0000313" key="2">
    <source>
        <dbReference type="EMBL" id="MBP1995526.1"/>
    </source>
</evidence>
<name>A0ABS4J6N8_9BACL</name>
<dbReference type="RefSeq" id="WP_209977320.1">
    <property type="nucleotide sequence ID" value="NZ_JAGGLB010000035.1"/>
</dbReference>
<evidence type="ECO:0000313" key="3">
    <source>
        <dbReference type="Proteomes" id="UP001519287"/>
    </source>
</evidence>
<dbReference type="Proteomes" id="UP001519287">
    <property type="component" value="Unassembled WGS sequence"/>
</dbReference>
<gene>
    <name evidence="2" type="ORF">J2Z66_007168</name>
</gene>
<proteinExistence type="predicted"/>
<organism evidence="2 3">
    <name type="scientific">Paenibacillus eucommiae</name>
    <dbReference type="NCBI Taxonomy" id="1355755"/>
    <lineage>
        <taxon>Bacteria</taxon>
        <taxon>Bacillati</taxon>
        <taxon>Bacillota</taxon>
        <taxon>Bacilli</taxon>
        <taxon>Bacillales</taxon>
        <taxon>Paenibacillaceae</taxon>
        <taxon>Paenibacillus</taxon>
    </lineage>
</organism>
<dbReference type="InterPro" id="IPR046582">
    <property type="entry name" value="DUF6630"/>
</dbReference>